<dbReference type="Ensembl" id="ENSHHUT00000012718.1">
    <property type="protein sequence ID" value="ENSHHUP00000012333.1"/>
    <property type="gene ID" value="ENSHHUG00000007533.1"/>
</dbReference>
<protein>
    <submittedName>
        <fullName evidence="1">Uncharacterized protein</fullName>
    </submittedName>
</protein>
<dbReference type="STRING" id="62062.ENSHHUP00000012333"/>
<dbReference type="AlphaFoldDB" id="A0A4W5K4P7"/>
<organism evidence="1 2">
    <name type="scientific">Hucho hucho</name>
    <name type="common">huchen</name>
    <dbReference type="NCBI Taxonomy" id="62062"/>
    <lineage>
        <taxon>Eukaryota</taxon>
        <taxon>Metazoa</taxon>
        <taxon>Chordata</taxon>
        <taxon>Craniata</taxon>
        <taxon>Vertebrata</taxon>
        <taxon>Euteleostomi</taxon>
        <taxon>Actinopterygii</taxon>
        <taxon>Neopterygii</taxon>
        <taxon>Teleostei</taxon>
        <taxon>Protacanthopterygii</taxon>
        <taxon>Salmoniformes</taxon>
        <taxon>Salmonidae</taxon>
        <taxon>Salmoninae</taxon>
        <taxon>Hucho</taxon>
    </lineage>
</organism>
<accession>A0A4W5K4P7</accession>
<reference evidence="1" key="2">
    <citation type="submission" date="2025-08" db="UniProtKB">
        <authorList>
            <consortium name="Ensembl"/>
        </authorList>
    </citation>
    <scope>IDENTIFICATION</scope>
</reference>
<dbReference type="GeneTree" id="ENSGT00940000155797"/>
<proteinExistence type="predicted"/>
<evidence type="ECO:0000313" key="1">
    <source>
        <dbReference type="Ensembl" id="ENSHHUP00000012333.1"/>
    </source>
</evidence>
<keyword evidence="2" id="KW-1185">Reference proteome</keyword>
<evidence type="ECO:0000313" key="2">
    <source>
        <dbReference type="Proteomes" id="UP000314982"/>
    </source>
</evidence>
<dbReference type="Proteomes" id="UP000314982">
    <property type="component" value="Unassembled WGS sequence"/>
</dbReference>
<reference evidence="2" key="1">
    <citation type="submission" date="2018-06" db="EMBL/GenBank/DDBJ databases">
        <title>Genome assembly of Danube salmon.</title>
        <authorList>
            <person name="Macqueen D.J."/>
            <person name="Gundappa M.K."/>
        </authorList>
    </citation>
    <scope>NUCLEOTIDE SEQUENCE [LARGE SCALE GENOMIC DNA]</scope>
</reference>
<sequence>PPHTQLGHLTLEDYQIWSVKSALANEFLNLLFQVSHIVLGLRPATPEEEGLIIR</sequence>
<reference evidence="1" key="3">
    <citation type="submission" date="2025-09" db="UniProtKB">
        <authorList>
            <consortium name="Ensembl"/>
        </authorList>
    </citation>
    <scope>IDENTIFICATION</scope>
</reference>
<name>A0A4W5K4P7_9TELE</name>